<dbReference type="InterPro" id="IPR006709">
    <property type="entry name" value="SSU_processome_Utp14"/>
</dbReference>
<dbReference type="PANTHER" id="PTHR14150:SF12">
    <property type="entry name" value="U3 SMALL NUCLEOLAR RNA-ASSOCIATED PROTEIN 14 HOMOLOG A"/>
    <property type="match status" value="1"/>
</dbReference>
<protein>
    <submittedName>
        <fullName evidence="5">Uncharacterized protein</fullName>
    </submittedName>
</protein>
<feature type="region of interest" description="Disordered" evidence="4">
    <location>
        <begin position="1"/>
        <end position="148"/>
    </location>
</feature>
<evidence type="ECO:0000256" key="2">
    <source>
        <dbReference type="ARBA" id="ARBA00022553"/>
    </source>
</evidence>
<dbReference type="EMBL" id="PJQY01001381">
    <property type="protein sequence ID" value="PQQ03114.1"/>
    <property type="molecule type" value="Genomic_DNA"/>
</dbReference>
<dbReference type="PANTHER" id="PTHR14150">
    <property type="entry name" value="U3 SMALL NUCLEOLAR RNA-ASSOCIATED PROTEIN 14"/>
    <property type="match status" value="1"/>
</dbReference>
<feature type="compositionally biased region" description="Basic residues" evidence="4">
    <location>
        <begin position="32"/>
        <end position="41"/>
    </location>
</feature>
<sequence>MGSSPIPLNIWVPHQRRGKGQERQTQQEAKERHRYKRKKRPSFAQRSAKELERLNPFDEGFGSDEDQEEVYGRDLYEYEEELPEEESKKNRRYDPVENLEYKMPEEFEDENVSSDDDNDTRNAGEDEVEDEEDDDGRQRTTRITSEAFEGKKKKKNNVVISEAYPESEYNPTRDMLEGEELLALETFWTLSMEYLVIANLEREYIIWKRNLFLLLLRFQRQIKRNWRGKQPMKNQRKSCRSGSQSLRGTGRRLPYILTMIWIWGFQLWEQ</sequence>
<dbReference type="Proteomes" id="UP000250321">
    <property type="component" value="Unassembled WGS sequence"/>
</dbReference>
<gene>
    <name evidence="5" type="ORF">Pyn_33969</name>
</gene>
<dbReference type="OrthoDB" id="1654080at2759"/>
<evidence type="ECO:0000256" key="3">
    <source>
        <dbReference type="ARBA" id="ARBA00023242"/>
    </source>
</evidence>
<feature type="compositionally biased region" description="Basic and acidic residues" evidence="4">
    <location>
        <begin position="85"/>
        <end position="105"/>
    </location>
</feature>
<evidence type="ECO:0000313" key="6">
    <source>
        <dbReference type="Proteomes" id="UP000250321"/>
    </source>
</evidence>
<dbReference type="STRING" id="2094558.A0A314YFX6"/>
<evidence type="ECO:0000313" key="5">
    <source>
        <dbReference type="EMBL" id="PQQ03114.1"/>
    </source>
</evidence>
<feature type="compositionally biased region" description="Basic and acidic residues" evidence="4">
    <location>
        <begin position="47"/>
        <end position="56"/>
    </location>
</feature>
<accession>A0A314YFX6</accession>
<name>A0A314YFX6_PRUYE</name>
<comment type="subcellular location">
    <subcellularLocation>
        <location evidence="1">Nucleus</location>
        <location evidence="1">Nucleolus</location>
    </subcellularLocation>
</comment>
<keyword evidence="6" id="KW-1185">Reference proteome</keyword>
<proteinExistence type="predicted"/>
<reference evidence="5 6" key="1">
    <citation type="submission" date="2018-02" db="EMBL/GenBank/DDBJ databases">
        <title>Draft genome of wild Prunus yedoensis var. nudiflora.</title>
        <authorList>
            <person name="Baek S."/>
            <person name="Kim J.-H."/>
            <person name="Choi K."/>
            <person name="Kim G.-B."/>
            <person name="Cho A."/>
            <person name="Jang H."/>
            <person name="Shin C.-H."/>
            <person name="Yu H.-J."/>
            <person name="Mun J.-H."/>
        </authorList>
    </citation>
    <scope>NUCLEOTIDE SEQUENCE [LARGE SCALE GENOMIC DNA]</scope>
    <source>
        <strain evidence="6">cv. Jeju island</strain>
        <tissue evidence="5">Leaf</tissue>
    </source>
</reference>
<organism evidence="5 6">
    <name type="scientific">Prunus yedoensis var. nudiflora</name>
    <dbReference type="NCBI Taxonomy" id="2094558"/>
    <lineage>
        <taxon>Eukaryota</taxon>
        <taxon>Viridiplantae</taxon>
        <taxon>Streptophyta</taxon>
        <taxon>Embryophyta</taxon>
        <taxon>Tracheophyta</taxon>
        <taxon>Spermatophyta</taxon>
        <taxon>Magnoliopsida</taxon>
        <taxon>eudicotyledons</taxon>
        <taxon>Gunneridae</taxon>
        <taxon>Pentapetalae</taxon>
        <taxon>rosids</taxon>
        <taxon>fabids</taxon>
        <taxon>Rosales</taxon>
        <taxon>Rosaceae</taxon>
        <taxon>Amygdaloideae</taxon>
        <taxon>Amygdaleae</taxon>
        <taxon>Prunus</taxon>
    </lineage>
</organism>
<dbReference type="AlphaFoldDB" id="A0A314YFX6"/>
<keyword evidence="3" id="KW-0539">Nucleus</keyword>
<evidence type="ECO:0000256" key="4">
    <source>
        <dbReference type="SAM" id="MobiDB-lite"/>
    </source>
</evidence>
<feature type="compositionally biased region" description="Acidic residues" evidence="4">
    <location>
        <begin position="106"/>
        <end position="118"/>
    </location>
</feature>
<dbReference type="GO" id="GO:0032040">
    <property type="term" value="C:small-subunit processome"/>
    <property type="evidence" value="ECO:0007669"/>
    <property type="project" value="InterPro"/>
</dbReference>
<keyword evidence="2" id="KW-0597">Phosphoprotein</keyword>
<comment type="caution">
    <text evidence="5">The sequence shown here is derived from an EMBL/GenBank/DDBJ whole genome shotgun (WGS) entry which is preliminary data.</text>
</comment>
<evidence type="ECO:0000256" key="1">
    <source>
        <dbReference type="ARBA" id="ARBA00004604"/>
    </source>
</evidence>
<dbReference type="GO" id="GO:0006364">
    <property type="term" value="P:rRNA processing"/>
    <property type="evidence" value="ECO:0007669"/>
    <property type="project" value="InterPro"/>
</dbReference>
<feature type="compositionally biased region" description="Acidic residues" evidence="4">
    <location>
        <begin position="125"/>
        <end position="135"/>
    </location>
</feature>